<feature type="transmembrane region" description="Helical" evidence="1">
    <location>
        <begin position="49"/>
        <end position="67"/>
    </location>
</feature>
<accession>A0AAW5NAN0</accession>
<dbReference type="EMBL" id="JANRHJ010000010">
    <property type="protein sequence ID" value="MCR8874244.1"/>
    <property type="molecule type" value="Genomic_DNA"/>
</dbReference>
<keyword evidence="1" id="KW-0812">Transmembrane</keyword>
<keyword evidence="1" id="KW-0472">Membrane</keyword>
<feature type="transmembrane region" description="Helical" evidence="1">
    <location>
        <begin position="6"/>
        <end position="28"/>
    </location>
</feature>
<keyword evidence="3" id="KW-1185">Reference proteome</keyword>
<comment type="caution">
    <text evidence="2">The sequence shown here is derived from an EMBL/GenBank/DDBJ whole genome shotgun (WGS) entry which is preliminary data.</text>
</comment>
<evidence type="ECO:0000256" key="1">
    <source>
        <dbReference type="SAM" id="Phobius"/>
    </source>
</evidence>
<name>A0AAW5NAN0_9BACT</name>
<reference evidence="2 3" key="1">
    <citation type="submission" date="2022-08" db="EMBL/GenBank/DDBJ databases">
        <authorList>
            <person name="Zeman M."/>
            <person name="Kubasova T."/>
        </authorList>
    </citation>
    <scope>NUCLEOTIDE SEQUENCE [LARGE SCALE GENOMIC DNA]</scope>
    <source>
        <strain evidence="2 3">ET62</strain>
    </source>
</reference>
<dbReference type="Pfam" id="PF15562">
    <property type="entry name" value="Imm17"/>
    <property type="match status" value="1"/>
</dbReference>
<keyword evidence="1" id="KW-1133">Transmembrane helix</keyword>
<gene>
    <name evidence="2" type="ORF">NW209_09495</name>
</gene>
<protein>
    <submittedName>
        <fullName evidence="2">Immunity 17 family protein</fullName>
    </submittedName>
</protein>
<dbReference type="InterPro" id="IPR029087">
    <property type="entry name" value="Imm17"/>
</dbReference>
<dbReference type="Proteomes" id="UP001204579">
    <property type="component" value="Unassembled WGS sequence"/>
</dbReference>
<dbReference type="RefSeq" id="WP_022339800.1">
    <property type="nucleotide sequence ID" value="NZ_CALULB010000027.1"/>
</dbReference>
<organism evidence="2 3">
    <name type="scientific">Phocaeicola barnesiae</name>
    <dbReference type="NCBI Taxonomy" id="376804"/>
    <lineage>
        <taxon>Bacteria</taxon>
        <taxon>Pseudomonadati</taxon>
        <taxon>Bacteroidota</taxon>
        <taxon>Bacteroidia</taxon>
        <taxon>Bacteroidales</taxon>
        <taxon>Bacteroidaceae</taxon>
        <taxon>Phocaeicola</taxon>
    </lineage>
</organism>
<evidence type="ECO:0000313" key="2">
    <source>
        <dbReference type="EMBL" id="MCR8874244.1"/>
    </source>
</evidence>
<dbReference type="AlphaFoldDB" id="A0AAW5NAN0"/>
<sequence length="74" mass="8468">MITHYIIQAIFVLVGLLTLLASLFNWDWFFTARNTQFIVANTGRKRARLFYAALGCLMIATGVYFFLSLQGMVK</sequence>
<evidence type="ECO:0000313" key="3">
    <source>
        <dbReference type="Proteomes" id="UP001204579"/>
    </source>
</evidence>
<proteinExistence type="predicted"/>